<organism evidence="2 3">
    <name type="scientific">Fundicoccus ignavus</name>
    <dbReference type="NCBI Taxonomy" id="2664442"/>
    <lineage>
        <taxon>Bacteria</taxon>
        <taxon>Bacillati</taxon>
        <taxon>Bacillota</taxon>
        <taxon>Bacilli</taxon>
        <taxon>Lactobacillales</taxon>
        <taxon>Aerococcaceae</taxon>
        <taxon>Fundicoccus</taxon>
    </lineage>
</organism>
<keyword evidence="1" id="KW-1133">Transmembrane helix</keyword>
<comment type="caution">
    <text evidence="2">The sequence shown here is derived from an EMBL/GenBank/DDBJ whole genome shotgun (WGS) entry which is preliminary data.</text>
</comment>
<protein>
    <submittedName>
        <fullName evidence="2">Prenyltransferase</fullName>
    </submittedName>
</protein>
<keyword evidence="1" id="KW-0812">Transmembrane</keyword>
<keyword evidence="3" id="KW-1185">Reference proteome</keyword>
<evidence type="ECO:0000313" key="3">
    <source>
        <dbReference type="Proteomes" id="UP000430975"/>
    </source>
</evidence>
<evidence type="ECO:0000313" key="2">
    <source>
        <dbReference type="EMBL" id="MRI85083.1"/>
    </source>
</evidence>
<dbReference type="Proteomes" id="UP000430975">
    <property type="component" value="Unassembled WGS sequence"/>
</dbReference>
<feature type="transmembrane region" description="Helical" evidence="1">
    <location>
        <begin position="93"/>
        <end position="110"/>
    </location>
</feature>
<accession>A0A6I2GXJ3</accession>
<dbReference type="GO" id="GO:0016740">
    <property type="term" value="F:transferase activity"/>
    <property type="evidence" value="ECO:0007669"/>
    <property type="project" value="UniProtKB-KW"/>
</dbReference>
<dbReference type="NCBIfam" id="NF010118">
    <property type="entry name" value="PRK13592.1"/>
    <property type="match status" value="1"/>
</dbReference>
<gene>
    <name evidence="2" type="ORF">GIY09_04245</name>
</gene>
<proteinExistence type="predicted"/>
<dbReference type="AlphaFoldDB" id="A0A6I2GXJ3"/>
<keyword evidence="1" id="KW-0472">Membrane</keyword>
<sequence>MLSRLGVYFKEMYPLGQRFGLAIIYFFEIYFILLLNVGIADFSLGIQEFVGVYTIFSFLMILRIADDFKDYEHDMRLFSDRALPSGRVYKSDLAYALAFIVVSSVSLNFIFMNNFYWFLFLYIYGTLMALWFFQKSKIQQSLPLALVTHNPVMMILNIYILTFVCYKYELPLISWPTVLLAFTMYFPSLIWEVSRKIRAPRDENDYVTYSKLFGYKRATRFVRNLTLIDIVTNVILLWNISLIGVVVLLVNVVWMTVQFQQFIEEPTRFVLKERVERYTYITEATMVIAVVVHLLLLRV</sequence>
<dbReference type="RefSeq" id="WP_153863314.1">
    <property type="nucleotide sequence ID" value="NZ_WJQS01000003.1"/>
</dbReference>
<evidence type="ECO:0000256" key="1">
    <source>
        <dbReference type="SAM" id="Phobius"/>
    </source>
</evidence>
<dbReference type="EMBL" id="WJQS01000003">
    <property type="protein sequence ID" value="MRI85083.1"/>
    <property type="molecule type" value="Genomic_DNA"/>
</dbReference>
<feature type="transmembrane region" description="Helical" evidence="1">
    <location>
        <begin position="116"/>
        <end position="133"/>
    </location>
</feature>
<feature type="transmembrane region" description="Helical" evidence="1">
    <location>
        <begin position="277"/>
        <end position="297"/>
    </location>
</feature>
<feature type="transmembrane region" description="Helical" evidence="1">
    <location>
        <begin position="172"/>
        <end position="191"/>
    </location>
</feature>
<feature type="transmembrane region" description="Helical" evidence="1">
    <location>
        <begin position="21"/>
        <end position="40"/>
    </location>
</feature>
<feature type="transmembrane region" description="Helical" evidence="1">
    <location>
        <begin position="46"/>
        <end position="65"/>
    </location>
</feature>
<reference evidence="2 3" key="1">
    <citation type="submission" date="2019-11" db="EMBL/GenBank/DDBJ databases">
        <title>Characterisation of Fundicoccus ignavus gen. nov. sp. nov., a novel genus of the family Aerococcaceae isolated from bulk tank milk.</title>
        <authorList>
            <person name="Siebert A."/>
            <person name="Huptas C."/>
            <person name="Wenning M."/>
            <person name="Scherer S."/>
            <person name="Doll E.V."/>
        </authorList>
    </citation>
    <scope>NUCLEOTIDE SEQUENCE [LARGE SCALE GENOMIC DNA]</scope>
    <source>
        <strain evidence="2 3">WS4759</strain>
    </source>
</reference>
<name>A0A6I2GXJ3_9LACT</name>
<feature type="transmembrane region" description="Helical" evidence="1">
    <location>
        <begin position="230"/>
        <end position="257"/>
    </location>
</feature>
<keyword evidence="2" id="KW-0808">Transferase</keyword>
<feature type="transmembrane region" description="Helical" evidence="1">
    <location>
        <begin position="145"/>
        <end position="166"/>
    </location>
</feature>